<keyword evidence="2" id="KW-1133">Transmembrane helix</keyword>
<keyword evidence="4" id="KW-1185">Reference proteome</keyword>
<feature type="compositionally biased region" description="Low complexity" evidence="1">
    <location>
        <begin position="35"/>
        <end position="45"/>
    </location>
</feature>
<dbReference type="Proteomes" id="UP000005777">
    <property type="component" value="Unassembled WGS sequence"/>
</dbReference>
<feature type="transmembrane region" description="Helical" evidence="2">
    <location>
        <begin position="279"/>
        <end position="298"/>
    </location>
</feature>
<feature type="transmembrane region" description="Helical" evidence="2">
    <location>
        <begin position="240"/>
        <end position="267"/>
    </location>
</feature>
<evidence type="ECO:0000256" key="1">
    <source>
        <dbReference type="SAM" id="MobiDB-lite"/>
    </source>
</evidence>
<feature type="region of interest" description="Disordered" evidence="1">
    <location>
        <begin position="20"/>
        <end position="69"/>
    </location>
</feature>
<dbReference type="EMBL" id="ADCX01000004">
    <property type="protein sequence ID" value="EFG27131.2"/>
    <property type="molecule type" value="Genomic_DNA"/>
</dbReference>
<keyword evidence="2" id="KW-0812">Transmembrane</keyword>
<feature type="transmembrane region" description="Helical" evidence="2">
    <location>
        <begin position="112"/>
        <end position="131"/>
    </location>
</feature>
<feature type="transmembrane region" description="Helical" evidence="2">
    <location>
        <begin position="162"/>
        <end position="183"/>
    </location>
</feature>
<accession>W5IJQ4</accession>
<keyword evidence="2" id="KW-0472">Membrane</keyword>
<dbReference type="AlphaFoldDB" id="W5IJQ4"/>
<evidence type="ECO:0000313" key="3">
    <source>
        <dbReference type="EMBL" id="EFG27131.2"/>
    </source>
</evidence>
<protein>
    <submittedName>
        <fullName evidence="3">Uncharacterized protein</fullName>
    </submittedName>
</protein>
<evidence type="ECO:0000313" key="4">
    <source>
        <dbReference type="Proteomes" id="UP000005777"/>
    </source>
</evidence>
<feature type="transmembrane region" description="Helical" evidence="2">
    <location>
        <begin position="305"/>
        <end position="325"/>
    </location>
</feature>
<feature type="transmembrane region" description="Helical" evidence="2">
    <location>
        <begin position="490"/>
        <end position="511"/>
    </location>
</feature>
<organism evidence="3 4">
    <name type="scientific">Scardovia inopinata F0304</name>
    <dbReference type="NCBI Taxonomy" id="641146"/>
    <lineage>
        <taxon>Bacteria</taxon>
        <taxon>Bacillati</taxon>
        <taxon>Actinomycetota</taxon>
        <taxon>Actinomycetes</taxon>
        <taxon>Bifidobacteriales</taxon>
        <taxon>Bifidobacteriaceae</taxon>
        <taxon>Scardovia</taxon>
    </lineage>
</organism>
<dbReference type="HOGENOM" id="CLU_038559_0_0_11"/>
<dbReference type="eggNOG" id="ENOG5033EIZ">
    <property type="taxonomic scope" value="Bacteria"/>
</dbReference>
<feature type="transmembrane region" description="Helical" evidence="2">
    <location>
        <begin position="84"/>
        <end position="105"/>
    </location>
</feature>
<dbReference type="InterPro" id="IPR045931">
    <property type="entry name" value="DUF6350"/>
</dbReference>
<feature type="transmembrane region" description="Helical" evidence="2">
    <location>
        <begin position="137"/>
        <end position="155"/>
    </location>
</feature>
<proteinExistence type="predicted"/>
<sequence>MMSDSVQSANRHLLIAKAVTGKAGSGSGSRRTVKSARLSSSRSAANPQSTAKGGPDLSQSPPPSSRNEPENIWKSLVKGLAASILAYALFSLTILLLTTLFLLIIGMETHTVLSGSILPIGFSFILLSQGIGLTVSSLNLSLIPLGLTFLFLLLIRSCSRRCGMNLIGFFAGSLAWLLITSILLKNNGFPSLLPLPAALGRSWLVFLVGSAWGSLPGSAAVLNLRAWIKNNISATVRRTIWWGLLLAARFLLFLCALSLLTLLVWVITGISSMKTVISYSSMGPWSVLITCLLSLAWLPNLAVWALSWILGSGFIVGSTGTFTLWESQSDSLPIIPLFGLFPREVPSQTLVLIILIIPILAAFLLGISLLASRRRYNIFSFQGIDDQEKEDSDLALPGILDQEQAEDQEKESVEGQTGRQKDEQNQGWEFLLSKLIDLAYAAASFIVASVVTVFTSLVFYNLSTGALGKKNLSLVGVSLSDSLNVTGRPLTWGLIAAWLLSLLLVCGRYAYEYVRRRKSINSSDDEVHQVDAGSEG</sequence>
<reference evidence="3 4" key="1">
    <citation type="submission" date="2012-01" db="EMBL/GenBank/DDBJ databases">
        <title>The Genome Sequence of Scardovia inopinata F0304.</title>
        <authorList>
            <consortium name="The Broad Institute Genome Sequencing Platform"/>
            <person name="Earl A."/>
            <person name="Ward D."/>
            <person name="Feldgarden M."/>
            <person name="Gevers D."/>
            <person name="Izard J."/>
            <person name="Baranova O.V."/>
            <person name="Blanton J.M."/>
            <person name="Tanner A.C."/>
            <person name="Dewhirst F.E."/>
            <person name="Young S.K."/>
            <person name="Zeng Q."/>
            <person name="Gargeya S."/>
            <person name="Fitzgerald M."/>
            <person name="Haas B."/>
            <person name="Abouelleil A."/>
            <person name="Alvarado L."/>
            <person name="Arachchi H.M."/>
            <person name="Berlin A."/>
            <person name="Chapman S.B."/>
            <person name="Gearin G."/>
            <person name="Goldberg J."/>
            <person name="Griggs A."/>
            <person name="Gujja S."/>
            <person name="Hansen M."/>
            <person name="Heiman D."/>
            <person name="Howarth C."/>
            <person name="Larimer J."/>
            <person name="Lui A."/>
            <person name="MacDonald P.J."/>
            <person name="McCowen C."/>
            <person name="Montmayeur A."/>
            <person name="Murphy C."/>
            <person name="Neiman D."/>
            <person name="Pearson M."/>
            <person name="Priest M."/>
            <person name="Roberts A."/>
            <person name="Saif S."/>
            <person name="Shea T."/>
            <person name="Sisk P."/>
            <person name="Stolte C."/>
            <person name="Sykes S."/>
            <person name="Wortman J."/>
            <person name="Nusbaum C."/>
            <person name="Birren B."/>
        </authorList>
    </citation>
    <scope>NUCLEOTIDE SEQUENCE [LARGE SCALE GENOMIC DNA]</scope>
    <source>
        <strain evidence="3 4">F0304</strain>
    </source>
</reference>
<feature type="transmembrane region" description="Helical" evidence="2">
    <location>
        <begin position="345"/>
        <end position="371"/>
    </location>
</feature>
<name>W5IJQ4_SCAIO</name>
<comment type="caution">
    <text evidence="3">The sequence shown here is derived from an EMBL/GenBank/DDBJ whole genome shotgun (WGS) entry which is preliminary data.</text>
</comment>
<dbReference type="Pfam" id="PF19877">
    <property type="entry name" value="DUF6350"/>
    <property type="match status" value="1"/>
</dbReference>
<feature type="transmembrane region" description="Helical" evidence="2">
    <location>
        <begin position="438"/>
        <end position="460"/>
    </location>
</feature>
<feature type="transmembrane region" description="Helical" evidence="2">
    <location>
        <begin position="203"/>
        <end position="228"/>
    </location>
</feature>
<gene>
    <name evidence="3" type="ORF">HMPREF9020_00767</name>
</gene>
<evidence type="ECO:0000256" key="2">
    <source>
        <dbReference type="SAM" id="Phobius"/>
    </source>
</evidence>
<dbReference type="RefSeq" id="WP_050752370.1">
    <property type="nucleotide sequence ID" value="NZ_GG770225.1"/>
</dbReference>